<feature type="domain" description="Thioredoxin-like fold" evidence="1">
    <location>
        <begin position="14"/>
        <end position="199"/>
    </location>
</feature>
<dbReference type="Proteomes" id="UP000660262">
    <property type="component" value="Unassembled WGS sequence"/>
</dbReference>
<proteinExistence type="predicted"/>
<organism evidence="2 3">
    <name type="scientific">Pycnococcus provasolii</name>
    <dbReference type="NCBI Taxonomy" id="41880"/>
    <lineage>
        <taxon>Eukaryota</taxon>
        <taxon>Viridiplantae</taxon>
        <taxon>Chlorophyta</taxon>
        <taxon>Pseudoscourfieldiophyceae</taxon>
        <taxon>Pseudoscourfieldiales</taxon>
        <taxon>Pycnococcaceae</taxon>
        <taxon>Pycnococcus</taxon>
    </lineage>
</organism>
<reference evidence="2" key="1">
    <citation type="submission" date="2020-10" db="EMBL/GenBank/DDBJ databases">
        <title>Unveiling of a novel bifunctional photoreceptor, Dualchrome1, isolated from a cosmopolitan green alga.</title>
        <authorList>
            <person name="Suzuki S."/>
            <person name="Kawachi M."/>
        </authorList>
    </citation>
    <scope>NUCLEOTIDE SEQUENCE</scope>
    <source>
        <strain evidence="2">NIES 2893</strain>
    </source>
</reference>
<dbReference type="SUPFAM" id="SSF52833">
    <property type="entry name" value="Thioredoxin-like"/>
    <property type="match status" value="1"/>
</dbReference>
<dbReference type="EMBL" id="BNJQ01000019">
    <property type="protein sequence ID" value="GHP08193.1"/>
    <property type="molecule type" value="Genomic_DNA"/>
</dbReference>
<dbReference type="PANTHER" id="PTHR33875:SF2">
    <property type="entry name" value="ACR183CP"/>
    <property type="match status" value="1"/>
</dbReference>
<sequence length="220" mass="24018">MPPPLPASSNALRRALGSPQAPATLGCYLDFSCPFSAKMYTRLFSPKSAIKSKYVDSEKLRLEFYHQVQPWHPQSALMHEAAIAAGEVGGDDAFWKGAEALMENRERFTDTELVDKTRREVSAELAALVADACGLEKNEVLSLLELDPEAIARGEKNGGSKAIGLLKLSVKYGRQNGIHVSPTTTWNGLVVDTSSGWDDAAWSEFLDPLLEKAGKETPRL</sequence>
<dbReference type="AlphaFoldDB" id="A0A830HND0"/>
<dbReference type="Gene3D" id="3.40.30.10">
    <property type="entry name" value="Glutaredoxin"/>
    <property type="match status" value="1"/>
</dbReference>
<evidence type="ECO:0000313" key="2">
    <source>
        <dbReference type="EMBL" id="GHP08193.1"/>
    </source>
</evidence>
<name>A0A830HND0_9CHLO</name>
<evidence type="ECO:0000313" key="3">
    <source>
        <dbReference type="Proteomes" id="UP000660262"/>
    </source>
</evidence>
<keyword evidence="3" id="KW-1185">Reference proteome</keyword>
<protein>
    <recommendedName>
        <fullName evidence="1">Thioredoxin-like fold domain-containing protein</fullName>
    </recommendedName>
</protein>
<comment type="caution">
    <text evidence="2">The sequence shown here is derived from an EMBL/GenBank/DDBJ whole genome shotgun (WGS) entry which is preliminary data.</text>
</comment>
<accession>A0A830HND0</accession>
<dbReference type="InterPro" id="IPR012336">
    <property type="entry name" value="Thioredoxin-like_fold"/>
</dbReference>
<gene>
    <name evidence="2" type="ORF">PPROV_000693400</name>
</gene>
<dbReference type="OrthoDB" id="37297at2759"/>
<evidence type="ECO:0000259" key="1">
    <source>
        <dbReference type="Pfam" id="PF13462"/>
    </source>
</evidence>
<dbReference type="Pfam" id="PF13462">
    <property type="entry name" value="Thioredoxin_4"/>
    <property type="match status" value="1"/>
</dbReference>
<dbReference type="InterPro" id="IPR036249">
    <property type="entry name" value="Thioredoxin-like_sf"/>
</dbReference>
<dbReference type="PANTHER" id="PTHR33875">
    <property type="entry name" value="OS09G0542200 PROTEIN"/>
    <property type="match status" value="1"/>
</dbReference>